<accession>A0A482X1L0</accession>
<dbReference type="Proteomes" id="UP000291343">
    <property type="component" value="Unassembled WGS sequence"/>
</dbReference>
<dbReference type="InParanoid" id="A0A482X1L0"/>
<dbReference type="EMBL" id="QKKF02019646">
    <property type="protein sequence ID" value="RZF39734.1"/>
    <property type="molecule type" value="Genomic_DNA"/>
</dbReference>
<reference evidence="1 2" key="1">
    <citation type="journal article" date="2017" name="Gigascience">
        <title>Genome sequence of the small brown planthopper, Laodelphax striatellus.</title>
        <authorList>
            <person name="Zhu J."/>
            <person name="Jiang F."/>
            <person name="Wang X."/>
            <person name="Yang P."/>
            <person name="Bao Y."/>
            <person name="Zhao W."/>
            <person name="Wang W."/>
            <person name="Lu H."/>
            <person name="Wang Q."/>
            <person name="Cui N."/>
            <person name="Li J."/>
            <person name="Chen X."/>
            <person name="Luo L."/>
            <person name="Yu J."/>
            <person name="Kang L."/>
            <person name="Cui F."/>
        </authorList>
    </citation>
    <scope>NUCLEOTIDE SEQUENCE [LARGE SCALE GENOMIC DNA]</scope>
    <source>
        <strain evidence="1">Lst14</strain>
    </source>
</reference>
<proteinExistence type="predicted"/>
<sequence>MLACDVGGWRRATARAVHWPGGGAEPLTLCPSRASRHGRPHAVPADHNSMLQRCMTSRLVRSTNDSVRSAAGAGALHDRFHLERLLVECVRHNDMQRHRPTRAGLRALGCDLFSESQREDKGRARPHAAEHAQATEGGAIKLINMATVVDARPPPHQSQRQQAEREKTMHMMVSHYHETKVKEHMRILARHKIIEDRKEFLERMNTVRSPRETRFEVLASVTRVYL</sequence>
<gene>
    <name evidence="1" type="ORF">LSTR_LSTR016574</name>
</gene>
<name>A0A482X1L0_LAOST</name>
<keyword evidence="2" id="KW-1185">Reference proteome</keyword>
<evidence type="ECO:0000313" key="2">
    <source>
        <dbReference type="Proteomes" id="UP000291343"/>
    </source>
</evidence>
<evidence type="ECO:0000313" key="1">
    <source>
        <dbReference type="EMBL" id="RZF39734.1"/>
    </source>
</evidence>
<comment type="caution">
    <text evidence="1">The sequence shown here is derived from an EMBL/GenBank/DDBJ whole genome shotgun (WGS) entry which is preliminary data.</text>
</comment>
<organism evidence="1 2">
    <name type="scientific">Laodelphax striatellus</name>
    <name type="common">Small brown planthopper</name>
    <name type="synonym">Delphax striatella</name>
    <dbReference type="NCBI Taxonomy" id="195883"/>
    <lineage>
        <taxon>Eukaryota</taxon>
        <taxon>Metazoa</taxon>
        <taxon>Ecdysozoa</taxon>
        <taxon>Arthropoda</taxon>
        <taxon>Hexapoda</taxon>
        <taxon>Insecta</taxon>
        <taxon>Pterygota</taxon>
        <taxon>Neoptera</taxon>
        <taxon>Paraneoptera</taxon>
        <taxon>Hemiptera</taxon>
        <taxon>Auchenorrhyncha</taxon>
        <taxon>Fulgoroidea</taxon>
        <taxon>Delphacidae</taxon>
        <taxon>Criomorphinae</taxon>
        <taxon>Laodelphax</taxon>
    </lineage>
</organism>
<protein>
    <submittedName>
        <fullName evidence="1">Uncharacterized protein</fullName>
    </submittedName>
</protein>
<dbReference type="SMR" id="A0A482X1L0"/>
<dbReference type="STRING" id="195883.A0A482X1L0"/>
<dbReference type="OrthoDB" id="8047359at2759"/>
<dbReference type="AlphaFoldDB" id="A0A482X1L0"/>